<dbReference type="Proteomes" id="UP000237347">
    <property type="component" value="Unassembled WGS sequence"/>
</dbReference>
<evidence type="ECO:0000313" key="1">
    <source>
        <dbReference type="EMBL" id="KAK7839144.1"/>
    </source>
</evidence>
<evidence type="ECO:0000313" key="2">
    <source>
        <dbReference type="Proteomes" id="UP000237347"/>
    </source>
</evidence>
<dbReference type="EMBL" id="PKMF04000290">
    <property type="protein sequence ID" value="KAK7839144.1"/>
    <property type="molecule type" value="Genomic_DNA"/>
</dbReference>
<protein>
    <submittedName>
        <fullName evidence="1">Uncharacterized protein</fullName>
    </submittedName>
</protein>
<name>A0AAW0KL70_QUESU</name>
<comment type="caution">
    <text evidence="1">The sequence shown here is derived from an EMBL/GenBank/DDBJ whole genome shotgun (WGS) entry which is preliminary data.</text>
</comment>
<gene>
    <name evidence="1" type="ORF">CFP56_018742</name>
</gene>
<dbReference type="AlphaFoldDB" id="A0AAW0KL70"/>
<sequence>MHHATIEKSAAVLEDNSVSTKVIKSPKHLKLLSYLKHWSPLMINLPSSHHRITTSTVGQPHLFKPEWTSTPSLGFIVGIESLVQASSSEPIILPCCSTKHQNECPRCLLRKKKNLSVSPFSLCFHAHREGQTVESEKSVQAHELKLSNSIAL</sequence>
<accession>A0AAW0KL70</accession>
<proteinExistence type="predicted"/>
<reference evidence="1 2" key="1">
    <citation type="journal article" date="2018" name="Sci. Data">
        <title>The draft genome sequence of cork oak.</title>
        <authorList>
            <person name="Ramos A.M."/>
            <person name="Usie A."/>
            <person name="Barbosa P."/>
            <person name="Barros P.M."/>
            <person name="Capote T."/>
            <person name="Chaves I."/>
            <person name="Simoes F."/>
            <person name="Abreu I."/>
            <person name="Carrasquinho I."/>
            <person name="Faro C."/>
            <person name="Guimaraes J.B."/>
            <person name="Mendonca D."/>
            <person name="Nobrega F."/>
            <person name="Rodrigues L."/>
            <person name="Saibo N.J.M."/>
            <person name="Varela M.C."/>
            <person name="Egas C."/>
            <person name="Matos J."/>
            <person name="Miguel C.M."/>
            <person name="Oliveira M.M."/>
            <person name="Ricardo C.P."/>
            <person name="Goncalves S."/>
        </authorList>
    </citation>
    <scope>NUCLEOTIDE SEQUENCE [LARGE SCALE GENOMIC DNA]</scope>
    <source>
        <strain evidence="2">cv. HL8</strain>
    </source>
</reference>
<organism evidence="1 2">
    <name type="scientific">Quercus suber</name>
    <name type="common">Cork oak</name>
    <dbReference type="NCBI Taxonomy" id="58331"/>
    <lineage>
        <taxon>Eukaryota</taxon>
        <taxon>Viridiplantae</taxon>
        <taxon>Streptophyta</taxon>
        <taxon>Embryophyta</taxon>
        <taxon>Tracheophyta</taxon>
        <taxon>Spermatophyta</taxon>
        <taxon>Magnoliopsida</taxon>
        <taxon>eudicotyledons</taxon>
        <taxon>Gunneridae</taxon>
        <taxon>Pentapetalae</taxon>
        <taxon>rosids</taxon>
        <taxon>fabids</taxon>
        <taxon>Fagales</taxon>
        <taxon>Fagaceae</taxon>
        <taxon>Quercus</taxon>
    </lineage>
</organism>
<keyword evidence="2" id="KW-1185">Reference proteome</keyword>